<organism evidence="2 3">
    <name type="scientific">Phocaeicola plebeius</name>
    <dbReference type="NCBI Taxonomy" id="310297"/>
    <lineage>
        <taxon>Bacteria</taxon>
        <taxon>Pseudomonadati</taxon>
        <taxon>Bacteroidota</taxon>
        <taxon>Bacteroidia</taxon>
        <taxon>Bacteroidales</taxon>
        <taxon>Bacteroidaceae</taxon>
        <taxon>Phocaeicola</taxon>
    </lineage>
</organism>
<comment type="caution">
    <text evidence="2">The sequence shown here is derived from an EMBL/GenBank/DDBJ whole genome shotgun (WGS) entry which is preliminary data.</text>
</comment>
<name>A0A3E4Z6Y5_9BACT</name>
<reference evidence="2 3" key="1">
    <citation type="submission" date="2018-08" db="EMBL/GenBank/DDBJ databases">
        <title>A genome reference for cultivated species of the human gut microbiota.</title>
        <authorList>
            <person name="Zou Y."/>
            <person name="Xue W."/>
            <person name="Luo G."/>
        </authorList>
    </citation>
    <scope>NUCLEOTIDE SEQUENCE [LARGE SCALE GENOMIC DNA]</scope>
    <source>
        <strain evidence="2 3">OM06-2</strain>
    </source>
</reference>
<dbReference type="Pfam" id="PF18847">
    <property type="entry name" value="LPD29"/>
    <property type="match status" value="1"/>
</dbReference>
<dbReference type="RefSeq" id="WP_117702088.1">
    <property type="nucleotide sequence ID" value="NZ_QSTW01000013.1"/>
</dbReference>
<feature type="domain" description="Large polyvalent protein associated" evidence="1">
    <location>
        <begin position="157"/>
        <end position="222"/>
    </location>
</feature>
<gene>
    <name evidence="2" type="ORF">DXB87_10360</name>
</gene>
<proteinExistence type="predicted"/>
<accession>A0A3E4Z6Y5</accession>
<evidence type="ECO:0000313" key="3">
    <source>
        <dbReference type="Proteomes" id="UP000260814"/>
    </source>
</evidence>
<dbReference type="Proteomes" id="UP000260814">
    <property type="component" value="Unassembled WGS sequence"/>
</dbReference>
<dbReference type="InterPro" id="IPR041311">
    <property type="entry name" value="LPD29"/>
</dbReference>
<protein>
    <recommendedName>
        <fullName evidence="1">Large polyvalent protein associated domain-containing protein</fullName>
    </recommendedName>
</protein>
<evidence type="ECO:0000313" key="2">
    <source>
        <dbReference type="EMBL" id="RGM90294.1"/>
    </source>
</evidence>
<sequence length="374" mass="43029">MESGKMYRMDWSNGFQMVEIGKKVLEVGQRVYGFLGYGGSESGKFIVTSAPDIHGRQKMAEIGRPHRFAYWRVGQDDQPLSKKFGIGYYWDDKEPDYRMPEQEIAKLVHQCEVQQAWNERLEKNKRIASQNRTDQLRKEYGSILTECNSYDDKTAKQNMLVLLKRAFPGVKFYSKKNGSKSYNIRWTDGPTEKMVAKICSKFVDTTFNGYEDIEEHIKSEFTSLYGGIGYMPDLERSYSDKIWNETKEKFYAKHPEAIGITETNQFLPKSYSEFVESNQYTSASSCLRGYLSDIDLYQKPEEKPVSSTAKAVENKSDLQIVDYSEKAVAIIGNTRDYVAKLKELGGRFNGKLKCGAGWVFSKKREPELREAFSL</sequence>
<dbReference type="EMBL" id="QSTW01000013">
    <property type="protein sequence ID" value="RGM90294.1"/>
    <property type="molecule type" value="Genomic_DNA"/>
</dbReference>
<evidence type="ECO:0000259" key="1">
    <source>
        <dbReference type="Pfam" id="PF18847"/>
    </source>
</evidence>
<dbReference type="AlphaFoldDB" id="A0A3E4Z6Y5"/>